<protein>
    <recommendedName>
        <fullName evidence="4">Coiled-coil domain-containing protein 137</fullName>
    </recommendedName>
</protein>
<feature type="compositionally biased region" description="Basic and acidic residues" evidence="1">
    <location>
        <begin position="185"/>
        <end position="197"/>
    </location>
</feature>
<accession>A0ABN8MYT0</accession>
<proteinExistence type="predicted"/>
<dbReference type="InterPro" id="IPR026680">
    <property type="entry name" value="CCDC137"/>
</dbReference>
<feature type="compositionally biased region" description="Basic and acidic residues" evidence="1">
    <location>
        <begin position="214"/>
        <end position="226"/>
    </location>
</feature>
<dbReference type="PANTHER" id="PTHR21838">
    <property type="entry name" value="COILED-COIL DOMAIN-CONTAINING PROTEIN 137"/>
    <property type="match status" value="1"/>
</dbReference>
<reference evidence="2 3" key="1">
    <citation type="submission" date="2022-05" db="EMBL/GenBank/DDBJ databases">
        <authorList>
            <consortium name="Genoscope - CEA"/>
            <person name="William W."/>
        </authorList>
    </citation>
    <scope>NUCLEOTIDE SEQUENCE [LARGE SCALE GENOMIC DNA]</scope>
</reference>
<feature type="compositionally biased region" description="Basic residues" evidence="1">
    <location>
        <begin position="1"/>
        <end position="10"/>
    </location>
</feature>
<evidence type="ECO:0000256" key="1">
    <source>
        <dbReference type="SAM" id="MobiDB-lite"/>
    </source>
</evidence>
<dbReference type="EMBL" id="CALNXK010000005">
    <property type="protein sequence ID" value="CAH3037064.1"/>
    <property type="molecule type" value="Genomic_DNA"/>
</dbReference>
<evidence type="ECO:0008006" key="4">
    <source>
        <dbReference type="Google" id="ProtNLM"/>
    </source>
</evidence>
<feature type="region of interest" description="Disordered" evidence="1">
    <location>
        <begin position="154"/>
        <end position="226"/>
    </location>
</feature>
<evidence type="ECO:0000313" key="2">
    <source>
        <dbReference type="EMBL" id="CAH3037064.1"/>
    </source>
</evidence>
<keyword evidence="3" id="KW-1185">Reference proteome</keyword>
<feature type="region of interest" description="Disordered" evidence="1">
    <location>
        <begin position="1"/>
        <end position="46"/>
    </location>
</feature>
<dbReference type="PANTHER" id="PTHR21838:SF2">
    <property type="entry name" value="COILED-COIL DOMAIN-CONTAINING PROTEIN 137"/>
    <property type="match status" value="1"/>
</dbReference>
<gene>
    <name evidence="2" type="ORF">PLOB_00035788</name>
</gene>
<feature type="compositionally biased region" description="Basic and acidic residues" evidence="1">
    <location>
        <begin position="33"/>
        <end position="46"/>
    </location>
</feature>
<name>A0ABN8MYT0_9CNID</name>
<evidence type="ECO:0000313" key="3">
    <source>
        <dbReference type="Proteomes" id="UP001159405"/>
    </source>
</evidence>
<comment type="caution">
    <text evidence="2">The sequence shown here is derived from an EMBL/GenBank/DDBJ whole genome shotgun (WGS) entry which is preliminary data.</text>
</comment>
<organism evidence="2 3">
    <name type="scientific">Porites lobata</name>
    <dbReference type="NCBI Taxonomy" id="104759"/>
    <lineage>
        <taxon>Eukaryota</taxon>
        <taxon>Metazoa</taxon>
        <taxon>Cnidaria</taxon>
        <taxon>Anthozoa</taxon>
        <taxon>Hexacorallia</taxon>
        <taxon>Scleractinia</taxon>
        <taxon>Fungiina</taxon>
        <taxon>Poritidae</taxon>
        <taxon>Porites</taxon>
    </lineage>
</organism>
<sequence>MGRRSRHKKIKACDPFYKGPKKDGISSSNKTPLKNERLTDQKMPRAAKDLIRRQMALKKPTTTMRKKDAKTKKCVTPKFQRIAGESKKQYFDRIDHEAANEVALSLKASRKLREARKRHLIERKQKMKEKKKLYKENADLNLMKDNVRFGEVAMEPPSLTAKPRKASKMSKGTKPLLLHSLISQDTDRKTEKDKQTDTTEDSGPPKTKKRKHMSTVEREIADKERERAIMAYRLMRKQRLQGKKESV</sequence>
<dbReference type="Proteomes" id="UP001159405">
    <property type="component" value="Unassembled WGS sequence"/>
</dbReference>